<comment type="caution">
    <text evidence="1">The sequence shown here is derived from an EMBL/GenBank/DDBJ whole genome shotgun (WGS) entry which is preliminary data.</text>
</comment>
<organism evidence="1 2">
    <name type="scientific">Colletotrichum higginsianum (strain IMI 349063)</name>
    <name type="common">Crucifer anthracnose fungus</name>
    <dbReference type="NCBI Taxonomy" id="759273"/>
    <lineage>
        <taxon>Eukaryota</taxon>
        <taxon>Fungi</taxon>
        <taxon>Dikarya</taxon>
        <taxon>Ascomycota</taxon>
        <taxon>Pezizomycotina</taxon>
        <taxon>Sordariomycetes</taxon>
        <taxon>Hypocreomycetidae</taxon>
        <taxon>Glomerellales</taxon>
        <taxon>Glomerellaceae</taxon>
        <taxon>Colletotrichum</taxon>
        <taxon>Colletotrichum destructivum species complex</taxon>
    </lineage>
</organism>
<dbReference type="EMBL" id="LTAN01000003">
    <property type="protein sequence ID" value="OBR11937.1"/>
    <property type="molecule type" value="Genomic_DNA"/>
</dbReference>
<evidence type="ECO:0000313" key="1">
    <source>
        <dbReference type="EMBL" id="OBR11937.1"/>
    </source>
</evidence>
<dbReference type="Proteomes" id="UP000092177">
    <property type="component" value="Chromosome 3"/>
</dbReference>
<dbReference type="KEGG" id="chig:CH63R_04233"/>
<evidence type="ECO:0000313" key="2">
    <source>
        <dbReference type="Proteomes" id="UP000092177"/>
    </source>
</evidence>
<dbReference type="AlphaFoldDB" id="A0A1B7YIM2"/>
<dbReference type="GeneID" id="28863315"/>
<gene>
    <name evidence="1" type="ORF">CH63R_04233</name>
</gene>
<dbReference type="VEuPathDB" id="FungiDB:CH63R_04233"/>
<proteinExistence type="predicted"/>
<accession>A0A1B7YIM2</accession>
<reference evidence="2" key="1">
    <citation type="journal article" date="2017" name="BMC Genomics">
        <title>Gapless genome assembly of Colletotrichum higginsianum reveals chromosome structure and association of transposable elements with secondary metabolite gene clusters.</title>
        <authorList>
            <person name="Dallery J.-F."/>
            <person name="Lapalu N."/>
            <person name="Zampounis A."/>
            <person name="Pigne S."/>
            <person name="Luyten I."/>
            <person name="Amselem J."/>
            <person name="Wittenberg A.H.J."/>
            <person name="Zhou S."/>
            <person name="de Queiroz M.V."/>
            <person name="Robin G.P."/>
            <person name="Auger A."/>
            <person name="Hainaut M."/>
            <person name="Henrissat B."/>
            <person name="Kim K.-T."/>
            <person name="Lee Y.-H."/>
            <person name="Lespinet O."/>
            <person name="Schwartz D.C."/>
            <person name="Thon M.R."/>
            <person name="O'Connell R.J."/>
        </authorList>
    </citation>
    <scope>NUCLEOTIDE SEQUENCE [LARGE SCALE GENOMIC DNA]</scope>
    <source>
        <strain evidence="2">IMI 349063</strain>
    </source>
</reference>
<protein>
    <submittedName>
        <fullName evidence="1">Uncharacterized protein</fullName>
    </submittedName>
</protein>
<keyword evidence="2" id="KW-1185">Reference proteome</keyword>
<sequence length="101" mass="11438">MNGKVWWTVQEVEQPGLPRGESTFDLCSSKDSILEVLGLVVLKGSHVIEEGTEDKELWVILTSLNGIECWSVHTMYDCLSVYPKRMTEWKRSSLSRPGPRG</sequence>
<dbReference type="RefSeq" id="XP_018160454.1">
    <property type="nucleotide sequence ID" value="XM_018299208.1"/>
</dbReference>
<name>A0A1B7YIM2_COLHI</name>